<feature type="signal peptide" evidence="9">
    <location>
        <begin position="1"/>
        <end position="21"/>
    </location>
</feature>
<comment type="subcellular location">
    <subcellularLocation>
        <location evidence="2">Cell membrane</location>
        <topology evidence="2">Single-pass type II membrane protein</topology>
    </subcellularLocation>
</comment>
<dbReference type="PROSITE" id="PS51885">
    <property type="entry name" value="NEPRILYSIN"/>
    <property type="match status" value="1"/>
</dbReference>
<evidence type="ECO:0000256" key="3">
    <source>
        <dbReference type="ARBA" id="ARBA00007357"/>
    </source>
</evidence>
<dbReference type="InterPro" id="IPR008753">
    <property type="entry name" value="Peptidase_M13_N"/>
</dbReference>
<keyword evidence="8" id="KW-0482">Metalloprotease</keyword>
<organism evidence="12 13">
    <name type="scientific">Odynerus spinipes</name>
    <dbReference type="NCBI Taxonomy" id="1348599"/>
    <lineage>
        <taxon>Eukaryota</taxon>
        <taxon>Metazoa</taxon>
        <taxon>Ecdysozoa</taxon>
        <taxon>Arthropoda</taxon>
        <taxon>Hexapoda</taxon>
        <taxon>Insecta</taxon>
        <taxon>Pterygota</taxon>
        <taxon>Neoptera</taxon>
        <taxon>Endopterygota</taxon>
        <taxon>Hymenoptera</taxon>
        <taxon>Apocrita</taxon>
        <taxon>Aculeata</taxon>
        <taxon>Vespoidea</taxon>
        <taxon>Vespidae</taxon>
        <taxon>Eumeninae</taxon>
        <taxon>Odynerus</taxon>
    </lineage>
</organism>
<dbReference type="Proteomes" id="UP001258017">
    <property type="component" value="Unassembled WGS sequence"/>
</dbReference>
<dbReference type="GO" id="GO:0004222">
    <property type="term" value="F:metalloendopeptidase activity"/>
    <property type="evidence" value="ECO:0007669"/>
    <property type="project" value="InterPro"/>
</dbReference>
<reference evidence="12" key="1">
    <citation type="submission" date="2021-08" db="EMBL/GenBank/DDBJ databases">
        <authorList>
            <person name="Misof B."/>
            <person name="Oliver O."/>
            <person name="Podsiadlowski L."/>
            <person name="Donath A."/>
            <person name="Peters R."/>
            <person name="Mayer C."/>
            <person name="Rust J."/>
            <person name="Gunkel S."/>
            <person name="Lesny P."/>
            <person name="Martin S."/>
            <person name="Oeyen J.P."/>
            <person name="Petersen M."/>
            <person name="Panagiotis P."/>
            <person name="Wilbrandt J."/>
            <person name="Tanja T."/>
        </authorList>
    </citation>
    <scope>NUCLEOTIDE SEQUENCE</scope>
    <source>
        <strain evidence="12">GBR_01_08_01A</strain>
        <tissue evidence="12">Thorax + abdomen</tissue>
    </source>
</reference>
<dbReference type="InterPro" id="IPR018497">
    <property type="entry name" value="Peptidase_M13_C"/>
</dbReference>
<comment type="similarity">
    <text evidence="3">Belongs to the peptidase M13 family.</text>
</comment>
<keyword evidence="5" id="KW-0479">Metal-binding</keyword>
<feature type="chain" id="PRO_5041919161" evidence="9">
    <location>
        <begin position="22"/>
        <end position="698"/>
    </location>
</feature>
<dbReference type="InterPro" id="IPR000718">
    <property type="entry name" value="Peptidase_M13"/>
</dbReference>
<evidence type="ECO:0000256" key="8">
    <source>
        <dbReference type="ARBA" id="ARBA00023049"/>
    </source>
</evidence>
<feature type="domain" description="Peptidase M13 N-terminal" evidence="11">
    <location>
        <begin position="60"/>
        <end position="464"/>
    </location>
</feature>
<dbReference type="GO" id="GO:0005886">
    <property type="term" value="C:plasma membrane"/>
    <property type="evidence" value="ECO:0007669"/>
    <property type="project" value="UniProtKB-SubCell"/>
</dbReference>
<evidence type="ECO:0000256" key="2">
    <source>
        <dbReference type="ARBA" id="ARBA00004401"/>
    </source>
</evidence>
<sequence>MEIFLRILFTLLICLLRSAWSTKQHHWNEPMSLSNYTCKAADCYEEARFINSIINNQMNPCDDFYEHVCGKWQEMHGNLVFYPEWSMDSEMGEKSFQKLRLILEEDITLHDNLDIKRAKNFFKQCNSLPYFGIAASSTVASHVRVTGYFPLFKSHDLNNSKKTWEEIHNFYFGITGESSLFDIALRNDKVGNFQPIFHISEMSSPYGLFIPTKQFSVMKLRSYAAFLIGLLKRVITRSSDWKSYSLVEKDVMDVLSFRRELYTLKLEHFMAEKRHQIMIVSQLHAWYHAVTKNYKRTARISWIEIFKIMYKNHYNLDKVKVTEVDVENRVYFRFLARILDKTPENVIVNHIHLYFIERHLSLNKHLKDLMLEVITENGKLLGSVRYLGRRWHLCIAANKVKEMLGLRYVSRYFSTKTKEAAERLARDLKHMLEIEVTDSTWLDKHTKKKCNKLIRDMRTTIGYPDFYDDRQRKSDYLESRIIEPGKIDAIYSPFSNRISVSAAYINPPLFSPRLPHAVTYGATGTRMAHEMYHAFGPDVIERREIENNWPQDMLEIYREKSRCFAEQFDGTPVQELKDIEPVPQINGNTTVIENIADTMGLQLAHSAFRKKLWLSQTCETLPNLPNTDCYKLFFISFAMSFCSAMTTDGMMEYVQSGKFSTPRMRVNGALSNLEAFSTAFNCPENSPMNPQKRCSLWD</sequence>
<evidence type="ECO:0000256" key="6">
    <source>
        <dbReference type="ARBA" id="ARBA00022801"/>
    </source>
</evidence>
<comment type="caution">
    <text evidence="12">The sequence shown here is derived from an EMBL/GenBank/DDBJ whole genome shotgun (WGS) entry which is preliminary data.</text>
</comment>
<dbReference type="PANTHER" id="PTHR11733:SF240">
    <property type="entry name" value="GH14155P-RELATED"/>
    <property type="match status" value="1"/>
</dbReference>
<keyword evidence="6" id="KW-0378">Hydrolase</keyword>
<dbReference type="Pfam" id="PF01431">
    <property type="entry name" value="Peptidase_M13"/>
    <property type="match status" value="1"/>
</dbReference>
<dbReference type="GO" id="GO:0046872">
    <property type="term" value="F:metal ion binding"/>
    <property type="evidence" value="ECO:0007669"/>
    <property type="project" value="UniProtKB-KW"/>
</dbReference>
<dbReference type="CDD" id="cd08662">
    <property type="entry name" value="M13"/>
    <property type="match status" value="1"/>
</dbReference>
<feature type="domain" description="Peptidase M13 C-terminal" evidence="10">
    <location>
        <begin position="489"/>
        <end position="696"/>
    </location>
</feature>
<keyword evidence="9" id="KW-0732">Signal</keyword>
<dbReference type="GO" id="GO:0016485">
    <property type="term" value="P:protein processing"/>
    <property type="evidence" value="ECO:0007669"/>
    <property type="project" value="TreeGrafter"/>
</dbReference>
<accession>A0AAD9RBY4</accession>
<proteinExistence type="inferred from homology"/>
<dbReference type="InterPro" id="IPR024079">
    <property type="entry name" value="MetalloPept_cat_dom_sf"/>
</dbReference>
<dbReference type="SUPFAM" id="SSF55486">
    <property type="entry name" value="Metalloproteases ('zincins'), catalytic domain"/>
    <property type="match status" value="1"/>
</dbReference>
<evidence type="ECO:0000256" key="1">
    <source>
        <dbReference type="ARBA" id="ARBA00001947"/>
    </source>
</evidence>
<evidence type="ECO:0000256" key="5">
    <source>
        <dbReference type="ARBA" id="ARBA00022723"/>
    </source>
</evidence>
<evidence type="ECO:0000256" key="9">
    <source>
        <dbReference type="SAM" id="SignalP"/>
    </source>
</evidence>
<evidence type="ECO:0000259" key="11">
    <source>
        <dbReference type="Pfam" id="PF05649"/>
    </source>
</evidence>
<protein>
    <submittedName>
        <fullName evidence="12">Uncharacterized protein</fullName>
    </submittedName>
</protein>
<reference evidence="12" key="2">
    <citation type="journal article" date="2023" name="Commun. Biol.">
        <title>Intrasexual cuticular hydrocarbon dimorphism in a wasp sheds light on hydrocarbon biosynthesis genes in Hymenoptera.</title>
        <authorList>
            <person name="Moris V.C."/>
            <person name="Podsiadlowski L."/>
            <person name="Martin S."/>
            <person name="Oeyen J.P."/>
            <person name="Donath A."/>
            <person name="Petersen M."/>
            <person name="Wilbrandt J."/>
            <person name="Misof B."/>
            <person name="Liedtke D."/>
            <person name="Thamm M."/>
            <person name="Scheiner R."/>
            <person name="Schmitt T."/>
            <person name="Niehuis O."/>
        </authorList>
    </citation>
    <scope>NUCLEOTIDE SEQUENCE</scope>
    <source>
        <strain evidence="12">GBR_01_08_01A</strain>
    </source>
</reference>
<dbReference type="EMBL" id="JAIFRP010004405">
    <property type="protein sequence ID" value="KAK2576851.1"/>
    <property type="molecule type" value="Genomic_DNA"/>
</dbReference>
<dbReference type="AlphaFoldDB" id="A0AAD9RBY4"/>
<comment type="cofactor">
    <cofactor evidence="1">
        <name>Zn(2+)</name>
        <dbReference type="ChEBI" id="CHEBI:29105"/>
    </cofactor>
</comment>
<dbReference type="PANTHER" id="PTHR11733">
    <property type="entry name" value="ZINC METALLOPROTEASE FAMILY M13 NEPRILYSIN-RELATED"/>
    <property type="match status" value="1"/>
</dbReference>
<dbReference type="Gene3D" id="3.40.390.10">
    <property type="entry name" value="Collagenase (Catalytic Domain)"/>
    <property type="match status" value="2"/>
</dbReference>
<evidence type="ECO:0000313" key="12">
    <source>
        <dbReference type="EMBL" id="KAK2576851.1"/>
    </source>
</evidence>
<evidence type="ECO:0000256" key="7">
    <source>
        <dbReference type="ARBA" id="ARBA00022833"/>
    </source>
</evidence>
<keyword evidence="7" id="KW-0862">Zinc</keyword>
<keyword evidence="4" id="KW-0645">Protease</keyword>
<evidence type="ECO:0000259" key="10">
    <source>
        <dbReference type="Pfam" id="PF01431"/>
    </source>
</evidence>
<evidence type="ECO:0000256" key="4">
    <source>
        <dbReference type="ARBA" id="ARBA00022670"/>
    </source>
</evidence>
<evidence type="ECO:0000313" key="13">
    <source>
        <dbReference type="Proteomes" id="UP001258017"/>
    </source>
</evidence>
<keyword evidence="13" id="KW-1185">Reference proteome</keyword>
<dbReference type="PRINTS" id="PR00786">
    <property type="entry name" value="NEPRILYSIN"/>
</dbReference>
<dbReference type="Pfam" id="PF05649">
    <property type="entry name" value="Peptidase_M13_N"/>
    <property type="match status" value="1"/>
</dbReference>
<gene>
    <name evidence="12" type="ORF">KPH14_005483</name>
</gene>
<name>A0AAD9RBY4_9HYME</name>